<name>A0ABX0GCE0_9RHOB</name>
<protein>
    <submittedName>
        <fullName evidence="1">DUF3572 domain-containing protein</fullName>
    </submittedName>
</protein>
<dbReference type="InterPro" id="IPR021955">
    <property type="entry name" value="DUF3572"/>
</dbReference>
<dbReference type="EMBL" id="JAANHS010000029">
    <property type="protein sequence ID" value="NHB78524.1"/>
    <property type="molecule type" value="Genomic_DNA"/>
</dbReference>
<sequence length="92" mass="9939">MTPDMAQTLALQALAWIAAEDEIFPQFLAATGAGLAELRARACEAEFQAAVLDFLLQEDRWVVAFCDGHGHPYTAPLAARLALPGGAEMHWT</sequence>
<evidence type="ECO:0000313" key="2">
    <source>
        <dbReference type="Proteomes" id="UP001515660"/>
    </source>
</evidence>
<gene>
    <name evidence="1" type="ORF">G8O29_17610</name>
</gene>
<keyword evidence="2" id="KW-1185">Reference proteome</keyword>
<comment type="caution">
    <text evidence="1">The sequence shown here is derived from an EMBL/GenBank/DDBJ whole genome shotgun (WGS) entry which is preliminary data.</text>
</comment>
<accession>A0ABX0GCE0</accession>
<dbReference type="Proteomes" id="UP001515660">
    <property type="component" value="Unassembled WGS sequence"/>
</dbReference>
<dbReference type="Pfam" id="PF12096">
    <property type="entry name" value="DUF3572"/>
    <property type="match status" value="1"/>
</dbReference>
<proteinExistence type="predicted"/>
<reference evidence="1 2" key="1">
    <citation type="journal article" date="2022" name="Microorganisms">
        <title>Genome Sequence and Characterization of a Xanthorhodopsin-Containing, Aerobic Anoxygenic Phototrophic Rhodobacter Species, Isolated from Mesophilic Conditions at Yellowstone National Park.</title>
        <authorList>
            <person name="Kyndt J.A."/>
            <person name="Robertson S."/>
            <person name="Shoffstall I.B."/>
            <person name="Ramaley R.F."/>
            <person name="Meyer T.E."/>
        </authorList>
    </citation>
    <scope>NUCLEOTIDE SEQUENCE [LARGE SCALE GENOMIC DNA]</scope>
    <source>
        <strain evidence="1 2">M37P</strain>
    </source>
</reference>
<evidence type="ECO:0000313" key="1">
    <source>
        <dbReference type="EMBL" id="NHB78524.1"/>
    </source>
</evidence>
<organism evidence="1 2">
    <name type="scientific">Rhodobacter calidifons</name>
    <dbReference type="NCBI Taxonomy" id="2715277"/>
    <lineage>
        <taxon>Bacteria</taxon>
        <taxon>Pseudomonadati</taxon>
        <taxon>Pseudomonadota</taxon>
        <taxon>Alphaproteobacteria</taxon>
        <taxon>Rhodobacterales</taxon>
        <taxon>Rhodobacter group</taxon>
        <taxon>Rhodobacter</taxon>
    </lineage>
</organism>